<sequence length="96" mass="10415">MRAAAAARRSATRDRFIDARPRTTQRLITRICARWRPACETRASFPRPQDAAAASPVMVPSSKQTRGTRLAPASPIPDIIPTFAAGVASVCNIECH</sequence>
<reference evidence="2 3" key="1">
    <citation type="journal article" date="2019" name="Commun. Biol.">
        <title>The bagworm genome reveals a unique fibroin gene that provides high tensile strength.</title>
        <authorList>
            <person name="Kono N."/>
            <person name="Nakamura H."/>
            <person name="Ohtoshi R."/>
            <person name="Tomita M."/>
            <person name="Numata K."/>
            <person name="Arakawa K."/>
        </authorList>
    </citation>
    <scope>NUCLEOTIDE SEQUENCE [LARGE SCALE GENOMIC DNA]</scope>
</reference>
<evidence type="ECO:0000313" key="3">
    <source>
        <dbReference type="Proteomes" id="UP000299102"/>
    </source>
</evidence>
<comment type="caution">
    <text evidence="2">The sequence shown here is derived from an EMBL/GenBank/DDBJ whole genome shotgun (WGS) entry which is preliminary data.</text>
</comment>
<dbReference type="EMBL" id="BGZK01003043">
    <property type="protein sequence ID" value="GBP97992.1"/>
    <property type="molecule type" value="Genomic_DNA"/>
</dbReference>
<gene>
    <name evidence="2" type="ORF">EVAR_98352_1</name>
</gene>
<evidence type="ECO:0000256" key="1">
    <source>
        <dbReference type="SAM" id="MobiDB-lite"/>
    </source>
</evidence>
<keyword evidence="3" id="KW-1185">Reference proteome</keyword>
<proteinExistence type="predicted"/>
<feature type="region of interest" description="Disordered" evidence="1">
    <location>
        <begin position="46"/>
        <end position="74"/>
    </location>
</feature>
<dbReference type="Proteomes" id="UP000299102">
    <property type="component" value="Unassembled WGS sequence"/>
</dbReference>
<accession>A0A4C2ADU9</accession>
<protein>
    <submittedName>
        <fullName evidence="2">Uncharacterized protein</fullName>
    </submittedName>
</protein>
<evidence type="ECO:0000313" key="2">
    <source>
        <dbReference type="EMBL" id="GBP97992.1"/>
    </source>
</evidence>
<dbReference type="AlphaFoldDB" id="A0A4C2ADU9"/>
<organism evidence="2 3">
    <name type="scientific">Eumeta variegata</name>
    <name type="common">Bagworm moth</name>
    <name type="synonym">Eumeta japonica</name>
    <dbReference type="NCBI Taxonomy" id="151549"/>
    <lineage>
        <taxon>Eukaryota</taxon>
        <taxon>Metazoa</taxon>
        <taxon>Ecdysozoa</taxon>
        <taxon>Arthropoda</taxon>
        <taxon>Hexapoda</taxon>
        <taxon>Insecta</taxon>
        <taxon>Pterygota</taxon>
        <taxon>Neoptera</taxon>
        <taxon>Endopterygota</taxon>
        <taxon>Lepidoptera</taxon>
        <taxon>Glossata</taxon>
        <taxon>Ditrysia</taxon>
        <taxon>Tineoidea</taxon>
        <taxon>Psychidae</taxon>
        <taxon>Oiketicinae</taxon>
        <taxon>Eumeta</taxon>
    </lineage>
</organism>
<name>A0A4C2ADU9_EUMVA</name>